<proteinExistence type="predicted"/>
<protein>
    <submittedName>
        <fullName evidence="1">Uncharacterized protein</fullName>
    </submittedName>
</protein>
<organism evidence="1 2">
    <name type="scientific">Parasponia andersonii</name>
    <name type="common">Sponia andersonii</name>
    <dbReference type="NCBI Taxonomy" id="3476"/>
    <lineage>
        <taxon>Eukaryota</taxon>
        <taxon>Viridiplantae</taxon>
        <taxon>Streptophyta</taxon>
        <taxon>Embryophyta</taxon>
        <taxon>Tracheophyta</taxon>
        <taxon>Spermatophyta</taxon>
        <taxon>Magnoliopsida</taxon>
        <taxon>eudicotyledons</taxon>
        <taxon>Gunneridae</taxon>
        <taxon>Pentapetalae</taxon>
        <taxon>rosids</taxon>
        <taxon>fabids</taxon>
        <taxon>Rosales</taxon>
        <taxon>Cannabaceae</taxon>
        <taxon>Parasponia</taxon>
    </lineage>
</organism>
<evidence type="ECO:0000313" key="2">
    <source>
        <dbReference type="Proteomes" id="UP000237105"/>
    </source>
</evidence>
<sequence>MAPISNLNSGRGIYLGFASHPIINIPIIAPFTGGYLPVKVTGGGRRLQRVLQALPSCFP</sequence>
<dbReference type="AlphaFoldDB" id="A0A2P5CDN5"/>
<accession>A0A2P5CDN5</accession>
<name>A0A2P5CDN5_PARAD</name>
<gene>
    <name evidence="1" type="ORF">PanWU01x14_162500</name>
</gene>
<comment type="caution">
    <text evidence="1">The sequence shown here is derived from an EMBL/GenBank/DDBJ whole genome shotgun (WGS) entry which is preliminary data.</text>
</comment>
<reference evidence="2" key="1">
    <citation type="submission" date="2016-06" db="EMBL/GenBank/DDBJ databases">
        <title>Parallel loss of symbiosis genes in relatives of nitrogen-fixing non-legume Parasponia.</title>
        <authorList>
            <person name="Van Velzen R."/>
            <person name="Holmer R."/>
            <person name="Bu F."/>
            <person name="Rutten L."/>
            <person name="Van Zeijl A."/>
            <person name="Liu W."/>
            <person name="Santuari L."/>
            <person name="Cao Q."/>
            <person name="Sharma T."/>
            <person name="Shen D."/>
            <person name="Roswanjaya Y."/>
            <person name="Wardhani T."/>
            <person name="Kalhor M.S."/>
            <person name="Jansen J."/>
            <person name="Van den Hoogen J."/>
            <person name="Gungor B."/>
            <person name="Hartog M."/>
            <person name="Hontelez J."/>
            <person name="Verver J."/>
            <person name="Yang W.-C."/>
            <person name="Schijlen E."/>
            <person name="Repin R."/>
            <person name="Schilthuizen M."/>
            <person name="Schranz E."/>
            <person name="Heidstra R."/>
            <person name="Miyata K."/>
            <person name="Fedorova E."/>
            <person name="Kohlen W."/>
            <person name="Bisseling T."/>
            <person name="Smit S."/>
            <person name="Geurts R."/>
        </authorList>
    </citation>
    <scope>NUCLEOTIDE SEQUENCE [LARGE SCALE GENOMIC DNA]</scope>
    <source>
        <strain evidence="2">cv. WU1-14</strain>
    </source>
</reference>
<dbReference type="Proteomes" id="UP000237105">
    <property type="component" value="Unassembled WGS sequence"/>
</dbReference>
<keyword evidence="2" id="KW-1185">Reference proteome</keyword>
<dbReference type="EMBL" id="JXTB01000143">
    <property type="protein sequence ID" value="PON59131.1"/>
    <property type="molecule type" value="Genomic_DNA"/>
</dbReference>
<evidence type="ECO:0000313" key="1">
    <source>
        <dbReference type="EMBL" id="PON59131.1"/>
    </source>
</evidence>